<keyword evidence="8 17" id="KW-0547">Nucleotide-binding</keyword>
<dbReference type="GO" id="GO:0043682">
    <property type="term" value="F:P-type divalent copper transporter activity"/>
    <property type="evidence" value="ECO:0007669"/>
    <property type="project" value="TreeGrafter"/>
</dbReference>
<evidence type="ECO:0000256" key="9">
    <source>
        <dbReference type="ARBA" id="ARBA00022796"/>
    </source>
</evidence>
<dbReference type="EMBL" id="FQVL01000008">
    <property type="protein sequence ID" value="SHF13720.1"/>
    <property type="molecule type" value="Genomic_DNA"/>
</dbReference>
<evidence type="ECO:0000256" key="10">
    <source>
        <dbReference type="ARBA" id="ARBA00022840"/>
    </source>
</evidence>
<keyword evidence="9" id="KW-0187">Copper transport</keyword>
<dbReference type="GO" id="GO:0140581">
    <property type="term" value="F:P-type monovalent copper transporter activity"/>
    <property type="evidence" value="ECO:0007669"/>
    <property type="project" value="UniProtKB-EC"/>
</dbReference>
<evidence type="ECO:0000256" key="1">
    <source>
        <dbReference type="ARBA" id="ARBA00004127"/>
    </source>
</evidence>
<sequence length="768" mass="85528">MSEQVKLQIVGMNEETAMKKIETALYQLPGLIEANVNVEKQFVQAIYEPELTGPYRLQEAIEKLGLSVILDQPHLKPVPAQLDSDFTAEPNIPVEEVAATIAASTSIQDGSVCELCPPTKQWEFPATPSLDKTWIAIMLTIPLLWSLLSEISIFSFFYIPTLFTNPWFQLLLATPLQFFWGSPYYRKAWNSLQNRQINIDVLIMLGTSCAYLYSLITLLFPRQEPDPHFETSALLITLFLVSKWLEKKIEIHQIDPIRQLIDLQIAQVTRIKGEDEQTVPLEQVVVGDHLLVNPGERIPTDGEVIIGESMVDESMIMGRKENRSLKPGDRVIAGTLNGHGQLTICVQSIDQDTILAKIIQAVRSALQVESSMQKMAQRVSTYSGPTILAISLLTLIIGLFKHFVPSLEAAIAVLVISCPCIYQIATPIMIILGLGKAAQHGIIFSSCEQYEQAYEIDTILLEKTGVLTAGKPELVDIILYSGQSEYQLLRFVGSLEKQIDHPLAHAIVSAVEERQIQLTSVDQYTKLPGYGVHGRVEGKTVTVGNRKLLKQQSINTEAIEDQLRMLEAEGKTTILIAIDHRIAGILTFLDPFREGAVHAIRRLRKMGIAIQLMTGDSRRTANMIAQTAGIRYVLADALCSGKEAEIKRLQQQGRKVAVIHTATDPVPYSTTAMQIQLDSGASIYPSYGQLQIIERHLHQVAAALESSRQTFRKVKMNRFWVGAYHLIFIPLATMGFLPPEMAGAVMVTSFAILAFYAYHQVLKINTHP</sequence>
<proteinExistence type="inferred from homology"/>
<keyword evidence="5" id="KW-0597">Phosphoprotein</keyword>
<dbReference type="CDD" id="cd00371">
    <property type="entry name" value="HMA"/>
    <property type="match status" value="1"/>
</dbReference>
<evidence type="ECO:0000256" key="15">
    <source>
        <dbReference type="ARBA" id="ARBA00023136"/>
    </source>
</evidence>
<dbReference type="GO" id="GO:0012505">
    <property type="term" value="C:endomembrane system"/>
    <property type="evidence" value="ECO:0007669"/>
    <property type="project" value="UniProtKB-SubCell"/>
</dbReference>
<dbReference type="SUPFAM" id="SSF81665">
    <property type="entry name" value="Calcium ATPase, transmembrane domain M"/>
    <property type="match status" value="1"/>
</dbReference>
<evidence type="ECO:0000256" key="12">
    <source>
        <dbReference type="ARBA" id="ARBA00022989"/>
    </source>
</evidence>
<dbReference type="InterPro" id="IPR036412">
    <property type="entry name" value="HAD-like_sf"/>
</dbReference>
<dbReference type="Proteomes" id="UP000184476">
    <property type="component" value="Unassembled WGS sequence"/>
</dbReference>
<feature type="transmembrane region" description="Helical" evidence="17">
    <location>
        <begin position="743"/>
        <end position="762"/>
    </location>
</feature>
<feature type="transmembrane region" description="Helical" evidence="17">
    <location>
        <begin position="134"/>
        <end position="160"/>
    </location>
</feature>
<evidence type="ECO:0000256" key="2">
    <source>
        <dbReference type="ARBA" id="ARBA00006024"/>
    </source>
</evidence>
<evidence type="ECO:0000256" key="17">
    <source>
        <dbReference type="RuleBase" id="RU362081"/>
    </source>
</evidence>
<evidence type="ECO:0000256" key="5">
    <source>
        <dbReference type="ARBA" id="ARBA00022553"/>
    </source>
</evidence>
<dbReference type="Gene3D" id="3.30.70.100">
    <property type="match status" value="1"/>
</dbReference>
<dbReference type="InterPro" id="IPR023214">
    <property type="entry name" value="HAD_sf"/>
</dbReference>
<keyword evidence="10 17" id="KW-0067">ATP-binding</keyword>
<evidence type="ECO:0000313" key="19">
    <source>
        <dbReference type="EMBL" id="SHF13720.1"/>
    </source>
</evidence>
<dbReference type="Gene3D" id="2.70.150.10">
    <property type="entry name" value="Calcium-transporting ATPase, cytoplasmic transduction domain A"/>
    <property type="match status" value="1"/>
</dbReference>
<feature type="domain" description="HMA" evidence="18">
    <location>
        <begin position="3"/>
        <end position="69"/>
    </location>
</feature>
<feature type="transmembrane region" description="Helical" evidence="17">
    <location>
        <begin position="719"/>
        <end position="737"/>
    </location>
</feature>
<dbReference type="PROSITE" id="PS50846">
    <property type="entry name" value="HMA_2"/>
    <property type="match status" value="1"/>
</dbReference>
<dbReference type="GO" id="GO:0016887">
    <property type="term" value="F:ATP hydrolysis activity"/>
    <property type="evidence" value="ECO:0007669"/>
    <property type="project" value="InterPro"/>
</dbReference>
<dbReference type="Pfam" id="PF00122">
    <property type="entry name" value="E1-E2_ATPase"/>
    <property type="match status" value="1"/>
</dbReference>
<dbReference type="NCBIfam" id="TIGR01525">
    <property type="entry name" value="ATPase-IB_hvy"/>
    <property type="match status" value="1"/>
</dbReference>
<evidence type="ECO:0000256" key="7">
    <source>
        <dbReference type="ARBA" id="ARBA00022723"/>
    </source>
</evidence>
<keyword evidence="13" id="KW-0186">Copper</keyword>
<name>A0A1M4Z6T8_9BACL</name>
<protein>
    <recommendedName>
        <fullName evidence="3">P-type Cu(+) transporter</fullName>
        <ecNumber evidence="3">7.2.2.8</ecNumber>
    </recommendedName>
</protein>
<dbReference type="NCBIfam" id="TIGR01494">
    <property type="entry name" value="ATPase_P-type"/>
    <property type="match status" value="1"/>
</dbReference>
<dbReference type="InterPro" id="IPR006121">
    <property type="entry name" value="HMA_dom"/>
</dbReference>
<evidence type="ECO:0000256" key="4">
    <source>
        <dbReference type="ARBA" id="ARBA00022448"/>
    </source>
</evidence>
<dbReference type="SUPFAM" id="SSF56784">
    <property type="entry name" value="HAD-like"/>
    <property type="match status" value="1"/>
</dbReference>
<dbReference type="InterPro" id="IPR001757">
    <property type="entry name" value="P_typ_ATPase"/>
</dbReference>
<comment type="similarity">
    <text evidence="2 17">Belongs to the cation transport ATPase (P-type) (TC 3.A.3) family. Type IB subfamily.</text>
</comment>
<feature type="transmembrane region" description="Helical" evidence="17">
    <location>
        <begin position="409"/>
        <end position="434"/>
    </location>
</feature>
<dbReference type="InterPro" id="IPR059000">
    <property type="entry name" value="ATPase_P-type_domA"/>
</dbReference>
<dbReference type="GO" id="GO:0055070">
    <property type="term" value="P:copper ion homeostasis"/>
    <property type="evidence" value="ECO:0007669"/>
    <property type="project" value="TreeGrafter"/>
</dbReference>
<dbReference type="InterPro" id="IPR036163">
    <property type="entry name" value="HMA_dom_sf"/>
</dbReference>
<dbReference type="Gene3D" id="3.40.1110.10">
    <property type="entry name" value="Calcium-transporting ATPase, cytoplasmic domain N"/>
    <property type="match status" value="1"/>
</dbReference>
<dbReference type="Pfam" id="PF00702">
    <property type="entry name" value="Hydrolase"/>
    <property type="match status" value="1"/>
</dbReference>
<dbReference type="Gene3D" id="3.40.50.1000">
    <property type="entry name" value="HAD superfamily/HAD-like"/>
    <property type="match status" value="1"/>
</dbReference>
<reference evidence="19 20" key="1">
    <citation type="submission" date="2016-11" db="EMBL/GenBank/DDBJ databases">
        <authorList>
            <person name="Jaros S."/>
            <person name="Januszkiewicz K."/>
            <person name="Wedrychowicz H."/>
        </authorList>
    </citation>
    <scope>NUCLEOTIDE SEQUENCE [LARGE SCALE GENOMIC DNA]</scope>
    <source>
        <strain evidence="19 20">DSM 44666</strain>
    </source>
</reference>
<dbReference type="EC" id="7.2.2.8" evidence="3"/>
<comment type="catalytic activity">
    <reaction evidence="16">
        <text>Cu(+)(in) + ATP + H2O = Cu(+)(out) + ADP + phosphate + H(+)</text>
        <dbReference type="Rhea" id="RHEA:25792"/>
        <dbReference type="ChEBI" id="CHEBI:15377"/>
        <dbReference type="ChEBI" id="CHEBI:15378"/>
        <dbReference type="ChEBI" id="CHEBI:30616"/>
        <dbReference type="ChEBI" id="CHEBI:43474"/>
        <dbReference type="ChEBI" id="CHEBI:49552"/>
        <dbReference type="ChEBI" id="CHEBI:456216"/>
        <dbReference type="EC" id="7.2.2.8"/>
    </reaction>
</comment>
<evidence type="ECO:0000313" key="20">
    <source>
        <dbReference type="Proteomes" id="UP000184476"/>
    </source>
</evidence>
<keyword evidence="20" id="KW-1185">Reference proteome</keyword>
<dbReference type="OrthoDB" id="9813266at2"/>
<accession>A0A1M4Z6T8</accession>
<evidence type="ECO:0000256" key="14">
    <source>
        <dbReference type="ARBA" id="ARBA00023065"/>
    </source>
</evidence>
<gene>
    <name evidence="19" type="ORF">SAMN05444392_10872</name>
</gene>
<evidence type="ECO:0000256" key="13">
    <source>
        <dbReference type="ARBA" id="ARBA00023008"/>
    </source>
</evidence>
<evidence type="ECO:0000256" key="6">
    <source>
        <dbReference type="ARBA" id="ARBA00022692"/>
    </source>
</evidence>
<keyword evidence="12 17" id="KW-1133">Transmembrane helix</keyword>
<dbReference type="InterPro" id="IPR023298">
    <property type="entry name" value="ATPase_P-typ_TM_dom_sf"/>
</dbReference>
<dbReference type="RefSeq" id="WP_073155301.1">
    <property type="nucleotide sequence ID" value="NZ_FQVL01000008.1"/>
</dbReference>
<comment type="subcellular location">
    <subcellularLocation>
        <location evidence="17">Cell membrane</location>
    </subcellularLocation>
    <subcellularLocation>
        <location evidence="1">Endomembrane system</location>
        <topology evidence="1">Multi-pass membrane protein</topology>
    </subcellularLocation>
</comment>
<dbReference type="InterPro" id="IPR008250">
    <property type="entry name" value="ATPase_P-typ_transduc_dom_A_sf"/>
</dbReference>
<keyword evidence="14" id="KW-0406">Ion transport</keyword>
<dbReference type="InterPro" id="IPR027256">
    <property type="entry name" value="P-typ_ATPase_IB"/>
</dbReference>
<keyword evidence="4" id="KW-0813">Transport</keyword>
<dbReference type="PANTHER" id="PTHR43520:SF8">
    <property type="entry name" value="P-TYPE CU(+) TRANSPORTER"/>
    <property type="match status" value="1"/>
</dbReference>
<keyword evidence="11" id="KW-1278">Translocase</keyword>
<dbReference type="AlphaFoldDB" id="A0A1M4Z6T8"/>
<evidence type="ECO:0000256" key="11">
    <source>
        <dbReference type="ARBA" id="ARBA00022967"/>
    </source>
</evidence>
<keyword evidence="15 17" id="KW-0472">Membrane</keyword>
<evidence type="ECO:0000256" key="3">
    <source>
        <dbReference type="ARBA" id="ARBA00012517"/>
    </source>
</evidence>
<feature type="transmembrane region" description="Helical" evidence="17">
    <location>
        <begin position="197"/>
        <end position="216"/>
    </location>
</feature>
<keyword evidence="7 17" id="KW-0479">Metal-binding</keyword>
<dbReference type="InterPro" id="IPR023299">
    <property type="entry name" value="ATPase_P-typ_cyto_dom_N"/>
</dbReference>
<keyword evidence="6 17" id="KW-0812">Transmembrane</keyword>
<dbReference type="GO" id="GO:0005507">
    <property type="term" value="F:copper ion binding"/>
    <property type="evidence" value="ECO:0007669"/>
    <property type="project" value="TreeGrafter"/>
</dbReference>
<organism evidence="19 20">
    <name type="scientific">Seinonella peptonophila</name>
    <dbReference type="NCBI Taxonomy" id="112248"/>
    <lineage>
        <taxon>Bacteria</taxon>
        <taxon>Bacillati</taxon>
        <taxon>Bacillota</taxon>
        <taxon>Bacilli</taxon>
        <taxon>Bacillales</taxon>
        <taxon>Thermoactinomycetaceae</taxon>
        <taxon>Seinonella</taxon>
    </lineage>
</organism>
<dbReference type="SUPFAM" id="SSF55008">
    <property type="entry name" value="HMA, heavy metal-associated domain"/>
    <property type="match status" value="1"/>
</dbReference>
<dbReference type="GO" id="GO:0005524">
    <property type="term" value="F:ATP binding"/>
    <property type="evidence" value="ECO:0007669"/>
    <property type="project" value="UniProtKB-UniRule"/>
</dbReference>
<dbReference type="GO" id="GO:0005886">
    <property type="term" value="C:plasma membrane"/>
    <property type="evidence" value="ECO:0007669"/>
    <property type="project" value="UniProtKB-SubCell"/>
</dbReference>
<dbReference type="SUPFAM" id="SSF81653">
    <property type="entry name" value="Calcium ATPase, transduction domain A"/>
    <property type="match status" value="1"/>
</dbReference>
<dbReference type="SUPFAM" id="SSF81660">
    <property type="entry name" value="Metal cation-transporting ATPase, ATP-binding domain N"/>
    <property type="match status" value="1"/>
</dbReference>
<evidence type="ECO:0000256" key="16">
    <source>
        <dbReference type="ARBA" id="ARBA00049289"/>
    </source>
</evidence>
<evidence type="ECO:0000259" key="18">
    <source>
        <dbReference type="PROSITE" id="PS50846"/>
    </source>
</evidence>
<evidence type="ECO:0000256" key="8">
    <source>
        <dbReference type="ARBA" id="ARBA00022741"/>
    </source>
</evidence>
<feature type="transmembrane region" description="Helical" evidence="17">
    <location>
        <begin position="382"/>
        <end position="403"/>
    </location>
</feature>
<dbReference type="STRING" id="112248.SAMN05444392_10872"/>
<dbReference type="PANTHER" id="PTHR43520">
    <property type="entry name" value="ATP7, ISOFORM B"/>
    <property type="match status" value="1"/>
</dbReference>
<keyword evidence="17" id="KW-1003">Cell membrane</keyword>